<dbReference type="EMBL" id="GBRH01190471">
    <property type="protein sequence ID" value="JAE07425.1"/>
    <property type="molecule type" value="Transcribed_RNA"/>
</dbReference>
<evidence type="ECO:0000313" key="1">
    <source>
        <dbReference type="EMBL" id="JAE07425.1"/>
    </source>
</evidence>
<dbReference type="AlphaFoldDB" id="A0A0A9F303"/>
<accession>A0A0A9F303</accession>
<proteinExistence type="predicted"/>
<name>A0A0A9F303_ARUDO</name>
<protein>
    <submittedName>
        <fullName evidence="1">Uncharacterized protein</fullName>
    </submittedName>
</protein>
<sequence length="53" mass="6081">MSHQFTSCHVSVQCVHIPHHAFPPSSRTCLLRSAKTVLPLSTNIRIFRILRKK</sequence>
<organism evidence="1">
    <name type="scientific">Arundo donax</name>
    <name type="common">Giant reed</name>
    <name type="synonym">Donax arundinaceus</name>
    <dbReference type="NCBI Taxonomy" id="35708"/>
    <lineage>
        <taxon>Eukaryota</taxon>
        <taxon>Viridiplantae</taxon>
        <taxon>Streptophyta</taxon>
        <taxon>Embryophyta</taxon>
        <taxon>Tracheophyta</taxon>
        <taxon>Spermatophyta</taxon>
        <taxon>Magnoliopsida</taxon>
        <taxon>Liliopsida</taxon>
        <taxon>Poales</taxon>
        <taxon>Poaceae</taxon>
        <taxon>PACMAD clade</taxon>
        <taxon>Arundinoideae</taxon>
        <taxon>Arundineae</taxon>
        <taxon>Arundo</taxon>
    </lineage>
</organism>
<reference evidence="1" key="1">
    <citation type="submission" date="2014-09" db="EMBL/GenBank/DDBJ databases">
        <authorList>
            <person name="Magalhaes I.L.F."/>
            <person name="Oliveira U."/>
            <person name="Santos F.R."/>
            <person name="Vidigal T.H.D.A."/>
            <person name="Brescovit A.D."/>
            <person name="Santos A.J."/>
        </authorList>
    </citation>
    <scope>NUCLEOTIDE SEQUENCE</scope>
    <source>
        <tissue evidence="1">Shoot tissue taken approximately 20 cm above the soil surface</tissue>
    </source>
</reference>
<reference evidence="1" key="2">
    <citation type="journal article" date="2015" name="Data Brief">
        <title>Shoot transcriptome of the giant reed, Arundo donax.</title>
        <authorList>
            <person name="Barrero R.A."/>
            <person name="Guerrero F.D."/>
            <person name="Moolhuijzen P."/>
            <person name="Goolsby J.A."/>
            <person name="Tidwell J."/>
            <person name="Bellgard S.E."/>
            <person name="Bellgard M.I."/>
        </authorList>
    </citation>
    <scope>NUCLEOTIDE SEQUENCE</scope>
    <source>
        <tissue evidence="1">Shoot tissue taken approximately 20 cm above the soil surface</tissue>
    </source>
</reference>